<feature type="transmembrane region" description="Helical" evidence="1">
    <location>
        <begin position="7"/>
        <end position="24"/>
    </location>
</feature>
<reference evidence="2 3" key="1">
    <citation type="submission" date="2020-08" db="EMBL/GenBank/DDBJ databases">
        <title>Genomic Encyclopedia of Type Strains, Phase III (KMG-III): the genomes of soil and plant-associated and newly described type strains.</title>
        <authorList>
            <person name="Whitman W."/>
        </authorList>
    </citation>
    <scope>NUCLEOTIDE SEQUENCE [LARGE SCALE GENOMIC DNA]</scope>
    <source>
        <strain evidence="2 3">CECT 8571</strain>
    </source>
</reference>
<sequence>MTRLGKGLFAGLSLLYPFAVYFGAQAFSARYLVLVLACLALLRWFGGGPFPRWLQLAWLMMIGALACLSLWTDTVLGLLIYPVAINISLLLLFGASLWQEQTVVERLARLQEPALPDSAIAYTRRVTQVWCVFFIVNGSLAAATVWWGDQELWLLYNGFIAYLLMGTLALVEYCVRRQHRRRHALEVDA</sequence>
<evidence type="ECO:0000313" key="2">
    <source>
        <dbReference type="EMBL" id="MBB3169257.1"/>
    </source>
</evidence>
<name>A0A839UV63_9GAMM</name>
<dbReference type="RefSeq" id="WP_183910738.1">
    <property type="nucleotide sequence ID" value="NZ_JACHXZ010000003.1"/>
</dbReference>
<dbReference type="EMBL" id="JACHXZ010000003">
    <property type="protein sequence ID" value="MBB3169257.1"/>
    <property type="molecule type" value="Genomic_DNA"/>
</dbReference>
<protein>
    <submittedName>
        <fullName evidence="2">Putative membrane protein</fullName>
    </submittedName>
</protein>
<feature type="transmembrane region" description="Helical" evidence="1">
    <location>
        <begin position="53"/>
        <end position="72"/>
    </location>
</feature>
<organism evidence="2 3">
    <name type="scientific">Simiduia aestuariiviva</name>
    <dbReference type="NCBI Taxonomy" id="1510459"/>
    <lineage>
        <taxon>Bacteria</taxon>
        <taxon>Pseudomonadati</taxon>
        <taxon>Pseudomonadota</taxon>
        <taxon>Gammaproteobacteria</taxon>
        <taxon>Cellvibrionales</taxon>
        <taxon>Cellvibrionaceae</taxon>
        <taxon>Simiduia</taxon>
    </lineage>
</organism>
<feature type="transmembrane region" description="Helical" evidence="1">
    <location>
        <begin position="129"/>
        <end position="147"/>
    </location>
</feature>
<keyword evidence="1" id="KW-0472">Membrane</keyword>
<feature type="transmembrane region" description="Helical" evidence="1">
    <location>
        <begin position="153"/>
        <end position="175"/>
    </location>
</feature>
<evidence type="ECO:0000313" key="3">
    <source>
        <dbReference type="Proteomes" id="UP000559987"/>
    </source>
</evidence>
<dbReference type="Proteomes" id="UP000559987">
    <property type="component" value="Unassembled WGS sequence"/>
</dbReference>
<comment type="caution">
    <text evidence="2">The sequence shown here is derived from an EMBL/GenBank/DDBJ whole genome shotgun (WGS) entry which is preliminary data.</text>
</comment>
<feature type="transmembrane region" description="Helical" evidence="1">
    <location>
        <begin position="30"/>
        <end position="46"/>
    </location>
</feature>
<proteinExistence type="predicted"/>
<keyword evidence="1" id="KW-1133">Transmembrane helix</keyword>
<accession>A0A839UV63</accession>
<dbReference type="AlphaFoldDB" id="A0A839UV63"/>
<evidence type="ECO:0000256" key="1">
    <source>
        <dbReference type="SAM" id="Phobius"/>
    </source>
</evidence>
<keyword evidence="1" id="KW-0812">Transmembrane</keyword>
<keyword evidence="3" id="KW-1185">Reference proteome</keyword>
<feature type="transmembrane region" description="Helical" evidence="1">
    <location>
        <begin position="78"/>
        <end position="98"/>
    </location>
</feature>
<gene>
    <name evidence="2" type="ORF">FHS30_002465</name>
</gene>